<dbReference type="EMBL" id="PJQM01001180">
    <property type="protein sequence ID" value="RCI03001.1"/>
    <property type="molecule type" value="Genomic_DNA"/>
</dbReference>
<dbReference type="OrthoDB" id="10276687at2759"/>
<proteinExistence type="predicted"/>
<evidence type="ECO:0000313" key="1">
    <source>
        <dbReference type="EMBL" id="RCI03001.1"/>
    </source>
</evidence>
<dbReference type="Proteomes" id="UP000253551">
    <property type="component" value="Unassembled WGS sequence"/>
</dbReference>
<gene>
    <name evidence="1" type="ORF">CU098_008954</name>
</gene>
<organism evidence="1 2">
    <name type="scientific">Rhizopus stolonifer</name>
    <name type="common">Rhizopus nigricans</name>
    <dbReference type="NCBI Taxonomy" id="4846"/>
    <lineage>
        <taxon>Eukaryota</taxon>
        <taxon>Fungi</taxon>
        <taxon>Fungi incertae sedis</taxon>
        <taxon>Mucoromycota</taxon>
        <taxon>Mucoromycotina</taxon>
        <taxon>Mucoromycetes</taxon>
        <taxon>Mucorales</taxon>
        <taxon>Mucorineae</taxon>
        <taxon>Rhizopodaceae</taxon>
        <taxon>Rhizopus</taxon>
    </lineage>
</organism>
<protein>
    <submittedName>
        <fullName evidence="1">Uncharacterized protein</fullName>
    </submittedName>
</protein>
<accession>A0A367KLH9</accession>
<keyword evidence="2" id="KW-1185">Reference proteome</keyword>
<reference evidence="1 2" key="1">
    <citation type="journal article" date="2018" name="G3 (Bethesda)">
        <title>Phylogenetic and Phylogenomic Definition of Rhizopus Species.</title>
        <authorList>
            <person name="Gryganskyi A.P."/>
            <person name="Golan J."/>
            <person name="Dolatabadi S."/>
            <person name="Mondo S."/>
            <person name="Robb S."/>
            <person name="Idnurm A."/>
            <person name="Muszewska A."/>
            <person name="Steczkiewicz K."/>
            <person name="Masonjones S."/>
            <person name="Liao H.L."/>
            <person name="Gajdeczka M.T."/>
            <person name="Anike F."/>
            <person name="Vuek A."/>
            <person name="Anishchenko I.M."/>
            <person name="Voigt K."/>
            <person name="de Hoog G.S."/>
            <person name="Smith M.E."/>
            <person name="Heitman J."/>
            <person name="Vilgalys R."/>
            <person name="Stajich J.E."/>
        </authorList>
    </citation>
    <scope>NUCLEOTIDE SEQUENCE [LARGE SCALE GENOMIC DNA]</scope>
    <source>
        <strain evidence="1 2">LSU 92-RS-03</strain>
    </source>
</reference>
<sequence length="101" mass="11610">MSIKREWAMKEFNLAELLPQQAVSNILKKADGLYKNVNAVKNSKSSTRPCYPKLDKHVRNCTEDMDSNSLLVNRQSILKYARQLDLSNYRVLESEITFSDG</sequence>
<dbReference type="AlphaFoldDB" id="A0A367KLH9"/>
<comment type="caution">
    <text evidence="1">The sequence shown here is derived from an EMBL/GenBank/DDBJ whole genome shotgun (WGS) entry which is preliminary data.</text>
</comment>
<dbReference type="STRING" id="4846.A0A367KLH9"/>
<name>A0A367KLH9_RHIST</name>
<evidence type="ECO:0000313" key="2">
    <source>
        <dbReference type="Proteomes" id="UP000253551"/>
    </source>
</evidence>